<evidence type="ECO:0000256" key="5">
    <source>
        <dbReference type="ARBA" id="ARBA00022692"/>
    </source>
</evidence>
<dbReference type="NCBIfam" id="TIGR00912">
    <property type="entry name" value="2A0309"/>
    <property type="match status" value="1"/>
</dbReference>
<feature type="transmembrane region" description="Helical" evidence="8">
    <location>
        <begin position="113"/>
        <end position="133"/>
    </location>
</feature>
<proteinExistence type="inferred from homology"/>
<evidence type="ECO:0000256" key="8">
    <source>
        <dbReference type="SAM" id="Phobius"/>
    </source>
</evidence>
<protein>
    <submittedName>
        <fullName evidence="9">Spore germination protein</fullName>
    </submittedName>
</protein>
<evidence type="ECO:0000256" key="1">
    <source>
        <dbReference type="ARBA" id="ARBA00004141"/>
    </source>
</evidence>
<dbReference type="AlphaFoldDB" id="A6TWV0"/>
<sequence length="366" mass="40861">MFSNNDRISIYQMVNILVLTLIGVGALTLPRELVQLVETDAIILLIMGGTLTMGIAFIHGYIVKSFPGKSYFEILSFTVTKPIAYLFSLFFIVYLVGTNGLLLRILVEVVKVFMLPRTPMTIIAIMMLMVVAYSSRFGIEPLGRITNILFPGIVIFVVIMFALSFYETDFTNLLPIFQTPPSQLIAGLDLVIFSFLGFEIILIFGALLDKPEKATRIMPLAIFIVLLYYLLIHVSVISNFGMYGTKQLIWPTLTVFDAVDLPGAFIENVQVIIMSIWVYSIFMTLAPLHIAATMLLGQVLKAKELNYLGLPLIPVTYYISQYSGSVANVYVDLGKFTDYTAYFIIFGMPVAILIGMLIRKAAKKSL</sequence>
<feature type="transmembrane region" description="Helical" evidence="8">
    <location>
        <begin position="12"/>
        <end position="29"/>
    </location>
</feature>
<feature type="transmembrane region" description="Helical" evidence="8">
    <location>
        <begin position="186"/>
        <end position="208"/>
    </location>
</feature>
<dbReference type="Proteomes" id="UP000001572">
    <property type="component" value="Chromosome"/>
</dbReference>
<keyword evidence="6 8" id="KW-1133">Transmembrane helix</keyword>
<comment type="subcellular location">
    <subcellularLocation>
        <location evidence="1">Membrane</location>
        <topology evidence="1">Multi-pass membrane protein</topology>
    </subcellularLocation>
</comment>
<dbReference type="PANTHER" id="PTHR34975:SF2">
    <property type="entry name" value="SPORE GERMINATION PROTEIN A2"/>
    <property type="match status" value="1"/>
</dbReference>
<dbReference type="GO" id="GO:0009847">
    <property type="term" value="P:spore germination"/>
    <property type="evidence" value="ECO:0007669"/>
    <property type="project" value="InterPro"/>
</dbReference>
<name>A6TWV0_ALKMQ</name>
<accession>A6TWV0</accession>
<evidence type="ECO:0000313" key="9">
    <source>
        <dbReference type="EMBL" id="ABR50668.1"/>
    </source>
</evidence>
<feature type="transmembrane region" description="Helical" evidence="8">
    <location>
        <begin position="304"/>
        <end position="320"/>
    </location>
</feature>
<evidence type="ECO:0000256" key="6">
    <source>
        <dbReference type="ARBA" id="ARBA00022989"/>
    </source>
</evidence>
<evidence type="ECO:0000256" key="7">
    <source>
        <dbReference type="ARBA" id="ARBA00023136"/>
    </source>
</evidence>
<feature type="transmembrane region" description="Helical" evidence="8">
    <location>
        <begin position="145"/>
        <end position="166"/>
    </location>
</feature>
<gene>
    <name evidence="9" type="ordered locus">Amet_4597</name>
</gene>
<keyword evidence="3" id="KW-0813">Transport</keyword>
<dbReference type="Pfam" id="PF03845">
    <property type="entry name" value="Spore_permease"/>
    <property type="match status" value="1"/>
</dbReference>
<feature type="transmembrane region" description="Helical" evidence="8">
    <location>
        <begin position="271"/>
        <end position="292"/>
    </location>
</feature>
<feature type="transmembrane region" description="Helical" evidence="8">
    <location>
        <begin position="340"/>
        <end position="358"/>
    </location>
</feature>
<keyword evidence="10" id="KW-1185">Reference proteome</keyword>
<feature type="transmembrane region" description="Helical" evidence="8">
    <location>
        <begin position="41"/>
        <end position="62"/>
    </location>
</feature>
<evidence type="ECO:0000313" key="10">
    <source>
        <dbReference type="Proteomes" id="UP000001572"/>
    </source>
</evidence>
<dbReference type="OrthoDB" id="2716906at2"/>
<dbReference type="HOGENOM" id="CLU_047547_0_2_9"/>
<dbReference type="EMBL" id="CP000724">
    <property type="protein sequence ID" value="ABR50668.1"/>
    <property type="molecule type" value="Genomic_DNA"/>
</dbReference>
<keyword evidence="4" id="KW-0309">Germination</keyword>
<evidence type="ECO:0000256" key="2">
    <source>
        <dbReference type="ARBA" id="ARBA00007998"/>
    </source>
</evidence>
<dbReference type="eggNOG" id="COG0531">
    <property type="taxonomic scope" value="Bacteria"/>
</dbReference>
<dbReference type="KEGG" id="amt:Amet_4597"/>
<comment type="similarity">
    <text evidence="2">Belongs to the amino acid-polyamine-organocation (APC) superfamily. Spore germination protein (SGP) (TC 2.A.3.9) family.</text>
</comment>
<keyword evidence="5 8" id="KW-0812">Transmembrane</keyword>
<keyword evidence="7 8" id="KW-0472">Membrane</keyword>
<feature type="transmembrane region" description="Helical" evidence="8">
    <location>
        <begin position="220"/>
        <end position="243"/>
    </location>
</feature>
<feature type="transmembrane region" description="Helical" evidence="8">
    <location>
        <begin position="83"/>
        <end position="107"/>
    </location>
</feature>
<dbReference type="RefSeq" id="WP_012065556.1">
    <property type="nucleotide sequence ID" value="NC_009633.1"/>
</dbReference>
<evidence type="ECO:0000256" key="4">
    <source>
        <dbReference type="ARBA" id="ARBA00022544"/>
    </source>
</evidence>
<organism evidence="9 10">
    <name type="scientific">Alkaliphilus metalliredigens (strain QYMF)</name>
    <dbReference type="NCBI Taxonomy" id="293826"/>
    <lineage>
        <taxon>Bacteria</taxon>
        <taxon>Bacillati</taxon>
        <taxon>Bacillota</taxon>
        <taxon>Clostridia</taxon>
        <taxon>Peptostreptococcales</taxon>
        <taxon>Natronincolaceae</taxon>
        <taxon>Alkaliphilus</taxon>
    </lineage>
</organism>
<evidence type="ECO:0000256" key="3">
    <source>
        <dbReference type="ARBA" id="ARBA00022448"/>
    </source>
</evidence>
<reference evidence="10" key="1">
    <citation type="journal article" date="2016" name="Genome Announc.">
        <title>Complete genome sequence of Alkaliphilus metalliredigens strain QYMF, an alkaliphilic and metal-reducing bacterium isolated from borax-contaminated leachate ponds.</title>
        <authorList>
            <person name="Hwang C."/>
            <person name="Copeland A."/>
            <person name="Lucas S."/>
            <person name="Lapidus A."/>
            <person name="Barry K."/>
            <person name="Detter J.C."/>
            <person name="Glavina Del Rio T."/>
            <person name="Hammon N."/>
            <person name="Israni S."/>
            <person name="Dalin E."/>
            <person name="Tice H."/>
            <person name="Pitluck S."/>
            <person name="Chertkov O."/>
            <person name="Brettin T."/>
            <person name="Bruce D."/>
            <person name="Han C."/>
            <person name="Schmutz J."/>
            <person name="Larimer F."/>
            <person name="Land M.L."/>
            <person name="Hauser L."/>
            <person name="Kyrpides N."/>
            <person name="Mikhailova N."/>
            <person name="Ye Q."/>
            <person name="Zhou J."/>
            <person name="Richardson P."/>
            <person name="Fields M.W."/>
        </authorList>
    </citation>
    <scope>NUCLEOTIDE SEQUENCE [LARGE SCALE GENOMIC DNA]</scope>
    <source>
        <strain evidence="10">QYMF</strain>
    </source>
</reference>
<dbReference type="STRING" id="293826.Amet_4597"/>
<dbReference type="PANTHER" id="PTHR34975">
    <property type="entry name" value="SPORE GERMINATION PROTEIN A2"/>
    <property type="match status" value="1"/>
</dbReference>
<dbReference type="GO" id="GO:0016020">
    <property type="term" value="C:membrane"/>
    <property type="evidence" value="ECO:0007669"/>
    <property type="project" value="UniProtKB-SubCell"/>
</dbReference>
<dbReference type="InterPro" id="IPR004761">
    <property type="entry name" value="Spore_GerAB"/>
</dbReference>
<dbReference type="Gene3D" id="1.20.1740.10">
    <property type="entry name" value="Amino acid/polyamine transporter I"/>
    <property type="match status" value="1"/>
</dbReference>